<feature type="compositionally biased region" description="Basic and acidic residues" evidence="3">
    <location>
        <begin position="881"/>
        <end position="904"/>
    </location>
</feature>
<comment type="similarity">
    <text evidence="1">Belongs to the CLEC16A/gop-1 family.</text>
</comment>
<sequence length="973" mass="110321">MAVLVIYEMFRSRSWFGWNKPKSKLSLEHLKYLYTVLEKNQLVSENNKGLLVESLRSIAEILIWGDQNDSSVFDFFLEKNMLCYFLNIMRQKNYLLSNNHVNSIIVHKFDFSDEDVMGYYILFLKTLSLKLNTHTIHFFYNELTNDFPLYTEAIKFFNHPEGMVRIAVRNISLNVYRVHNESMLQFIRDRTAAPYFSNLVWFIGKHIIELDSCVKNDQDHQSQDKLSNLIAEHLDHLHYLHDILALNISDLNAVLTEHLLNKLFVPLYIFSLTPAPPISMALVTKNLAEVLNKHVEIDVQELDNPRVSPVVALFALSLVFLVMQHPPLVHALAWVILNGDHNIFKEGTNSLLSSYTAEKRDGVPLGFGQPQELEEALESGGIASSRTSSRDELESIAIDHAAVEGLEKCNITDEEKEKLIRRSLGSDETSRPFLDMILNALDCSENDYLPLLSLCLIFALANNRGIDADWLEATLNQTVAKSSSKYHTVLVEKLMQIIHLSSQPSCRIRLVTVELTIKVLMQRICSGKRNALITDTHRQLLVSARDQSMTVLRNFYKSEDIFLDLFEDEYNEMQKSHLNVEFLCQEAAILLPPIGTPLTSIGFTLRLPCGQVEKARRAIRVFFLIRKLYQQFFGEMETLLPLTNLNSCVKVEQTLDLNNSDLIACTVLTKDGTKYRRFLVIDVLQLILIEPDPKRLGWGVAKLVGFLQDVEVVGDKDDSRCLHLTVHRGGVTTNNRAPILSAKFIFDDHIRCMAAKQRLTKGRTKARQKKMYQIAQLLAIPGQITESPVTSYVAHAMRSSGTSRTSSRDHRPIFNTSNRIPGVAAALRRESMPGVSRVQITPNRSGDHESPSSSSRHRSSSNARQSTQASREGSRSRNSPRSREGSPRMMRPRSEEIPLEDFKRSQNASPVPSSHNSSRPATPNLRPEQLTSNGIVKEPQQNGIVTTPSEETSFMSQQRTPETKKPKGTIETV</sequence>
<feature type="domain" description="CLEC16A/TT9 C-terminal" evidence="5">
    <location>
        <begin position="374"/>
        <end position="929"/>
    </location>
</feature>
<evidence type="ECO:0000259" key="5">
    <source>
        <dbReference type="Pfam" id="PF19439"/>
    </source>
</evidence>
<dbReference type="GO" id="GO:0006914">
    <property type="term" value="P:autophagy"/>
    <property type="evidence" value="ECO:0007669"/>
    <property type="project" value="UniProtKB-KW"/>
</dbReference>
<evidence type="ECO:0000256" key="3">
    <source>
        <dbReference type="SAM" id="MobiDB-lite"/>
    </source>
</evidence>
<protein>
    <submittedName>
        <fullName evidence="7">CSON011094 protein</fullName>
    </submittedName>
</protein>
<dbReference type="InterPro" id="IPR045820">
    <property type="entry name" value="CLEC16A/TT9_C"/>
</dbReference>
<name>A0A336LYZ6_CULSO</name>
<feature type="compositionally biased region" description="Polar residues" evidence="3">
    <location>
        <begin position="929"/>
        <end position="960"/>
    </location>
</feature>
<dbReference type="PANTHER" id="PTHR21481:SF0">
    <property type="entry name" value="PROTEIN CLEC16A"/>
    <property type="match status" value="1"/>
</dbReference>
<proteinExistence type="inferred from homology"/>
<evidence type="ECO:0000313" key="7">
    <source>
        <dbReference type="EMBL" id="SSX18898.1"/>
    </source>
</evidence>
<feature type="compositionally biased region" description="Polar residues" evidence="3">
    <location>
        <begin position="867"/>
        <end position="879"/>
    </location>
</feature>
<reference evidence="7" key="2">
    <citation type="submission" date="2018-07" db="EMBL/GenBank/DDBJ databases">
        <authorList>
            <person name="Quirk P.G."/>
            <person name="Krulwich T.A."/>
        </authorList>
    </citation>
    <scope>NUCLEOTIDE SEQUENCE</scope>
</reference>
<evidence type="ECO:0000256" key="2">
    <source>
        <dbReference type="ARBA" id="ARBA00023006"/>
    </source>
</evidence>
<feature type="region of interest" description="Disordered" evidence="3">
    <location>
        <begin position="795"/>
        <end position="973"/>
    </location>
</feature>
<accession>A0A336LYZ6</accession>
<evidence type="ECO:0000313" key="6">
    <source>
        <dbReference type="EMBL" id="SSW98512.1"/>
    </source>
</evidence>
<dbReference type="GO" id="GO:0005770">
    <property type="term" value="C:late endosome"/>
    <property type="evidence" value="ECO:0007669"/>
    <property type="project" value="TreeGrafter"/>
</dbReference>
<evidence type="ECO:0000259" key="4">
    <source>
        <dbReference type="Pfam" id="PF09758"/>
    </source>
</evidence>
<dbReference type="OMA" id="SMQEQNT"/>
<dbReference type="GO" id="GO:0007034">
    <property type="term" value="P:vacuolar transport"/>
    <property type="evidence" value="ECO:0007669"/>
    <property type="project" value="TreeGrafter"/>
</dbReference>
<dbReference type="GO" id="GO:0016197">
    <property type="term" value="P:endosomal transport"/>
    <property type="evidence" value="ECO:0007669"/>
    <property type="project" value="TreeGrafter"/>
</dbReference>
<feature type="domain" description="FPL" evidence="4">
    <location>
        <begin position="90"/>
        <end position="176"/>
    </location>
</feature>
<feature type="domain" description="CLEC16A/TT9 C-terminal" evidence="5">
    <location>
        <begin position="223"/>
        <end position="351"/>
    </location>
</feature>
<dbReference type="GO" id="GO:1901096">
    <property type="term" value="P:regulation of autophagosome maturation"/>
    <property type="evidence" value="ECO:0007669"/>
    <property type="project" value="TreeGrafter"/>
</dbReference>
<dbReference type="GO" id="GO:0005794">
    <property type="term" value="C:Golgi apparatus"/>
    <property type="evidence" value="ECO:0007669"/>
    <property type="project" value="TreeGrafter"/>
</dbReference>
<reference evidence="6" key="1">
    <citation type="submission" date="2018-04" db="EMBL/GenBank/DDBJ databases">
        <authorList>
            <person name="Go L.Y."/>
            <person name="Mitchell J.A."/>
        </authorList>
    </citation>
    <scope>NUCLEOTIDE SEQUENCE</scope>
    <source>
        <tissue evidence="6">Whole organism</tissue>
    </source>
</reference>
<dbReference type="PANTHER" id="PTHR21481">
    <property type="entry name" value="PROTEIN CLEC16A"/>
    <property type="match status" value="1"/>
</dbReference>
<dbReference type="Pfam" id="PF19439">
    <property type="entry name" value="CLEC16A_C"/>
    <property type="match status" value="2"/>
</dbReference>
<keyword evidence="2" id="KW-0072">Autophagy</keyword>
<dbReference type="VEuPathDB" id="VectorBase:CSON011094"/>
<dbReference type="EMBL" id="UFQS01000046">
    <property type="protein sequence ID" value="SSW98512.1"/>
    <property type="molecule type" value="Genomic_DNA"/>
</dbReference>
<dbReference type="Pfam" id="PF09758">
    <property type="entry name" value="FPL"/>
    <property type="match status" value="1"/>
</dbReference>
<dbReference type="InterPro" id="IPR039272">
    <property type="entry name" value="CLEC16A/TT9"/>
</dbReference>
<dbReference type="AlphaFoldDB" id="A0A336LYZ6"/>
<dbReference type="InterPro" id="IPR019155">
    <property type="entry name" value="CLEC16A/TT9_N"/>
</dbReference>
<organism evidence="7">
    <name type="scientific">Culicoides sonorensis</name>
    <name type="common">Biting midge</name>
    <dbReference type="NCBI Taxonomy" id="179676"/>
    <lineage>
        <taxon>Eukaryota</taxon>
        <taxon>Metazoa</taxon>
        <taxon>Ecdysozoa</taxon>
        <taxon>Arthropoda</taxon>
        <taxon>Hexapoda</taxon>
        <taxon>Insecta</taxon>
        <taxon>Pterygota</taxon>
        <taxon>Neoptera</taxon>
        <taxon>Endopterygota</taxon>
        <taxon>Diptera</taxon>
        <taxon>Nematocera</taxon>
        <taxon>Chironomoidea</taxon>
        <taxon>Ceratopogonidae</taxon>
        <taxon>Ceratopogoninae</taxon>
        <taxon>Culicoides</taxon>
        <taxon>Monoculicoides</taxon>
    </lineage>
</organism>
<feature type="compositionally biased region" description="Polar residues" evidence="3">
    <location>
        <begin position="905"/>
        <end position="921"/>
    </location>
</feature>
<evidence type="ECO:0000256" key="1">
    <source>
        <dbReference type="ARBA" id="ARBA00006441"/>
    </source>
</evidence>
<dbReference type="EMBL" id="UFQT01000046">
    <property type="protein sequence ID" value="SSX18898.1"/>
    <property type="molecule type" value="Genomic_DNA"/>
</dbReference>
<gene>
    <name evidence="7" type="primary">CSON011094</name>
</gene>